<dbReference type="Pfam" id="PF01464">
    <property type="entry name" value="SLT"/>
    <property type="match status" value="1"/>
</dbReference>
<evidence type="ECO:0000256" key="3">
    <source>
        <dbReference type="ARBA" id="ARBA00022729"/>
    </source>
</evidence>
<feature type="compositionally biased region" description="Polar residues" evidence="4">
    <location>
        <begin position="608"/>
        <end position="621"/>
    </location>
</feature>
<dbReference type="PANTHER" id="PTHR37423:SF2">
    <property type="entry name" value="MEMBRANE-BOUND LYTIC MUREIN TRANSGLYCOSYLASE C"/>
    <property type="match status" value="1"/>
</dbReference>
<feature type="region of interest" description="Disordered" evidence="4">
    <location>
        <begin position="601"/>
        <end position="621"/>
    </location>
</feature>
<feature type="signal peptide" evidence="5">
    <location>
        <begin position="1"/>
        <end position="20"/>
    </location>
</feature>
<comment type="caution">
    <text evidence="7">The sequence shown here is derived from an EMBL/GenBank/DDBJ whole genome shotgun (WGS) entry which is preliminary data.</text>
</comment>
<dbReference type="EMBL" id="JBDIZK010000003">
    <property type="protein sequence ID" value="MEN3746891.1"/>
    <property type="molecule type" value="Genomic_DNA"/>
</dbReference>
<proteinExistence type="inferred from homology"/>
<evidence type="ECO:0000259" key="6">
    <source>
        <dbReference type="Pfam" id="PF01464"/>
    </source>
</evidence>
<evidence type="ECO:0000256" key="1">
    <source>
        <dbReference type="ARBA" id="ARBA00007734"/>
    </source>
</evidence>
<dbReference type="InterPro" id="IPR023346">
    <property type="entry name" value="Lysozyme-like_dom_sf"/>
</dbReference>
<comment type="similarity">
    <text evidence="2">Belongs to the virb1 family.</text>
</comment>
<dbReference type="Proteomes" id="UP001427805">
    <property type="component" value="Unassembled WGS sequence"/>
</dbReference>
<dbReference type="InterPro" id="IPR008939">
    <property type="entry name" value="Lytic_TGlycosylase_superhlx_U"/>
</dbReference>
<dbReference type="SUPFAM" id="SSF48435">
    <property type="entry name" value="Bacterial muramidases"/>
    <property type="match status" value="1"/>
</dbReference>
<evidence type="ECO:0000256" key="4">
    <source>
        <dbReference type="SAM" id="MobiDB-lite"/>
    </source>
</evidence>
<gene>
    <name evidence="7" type="ORF">TPR58_06915</name>
</gene>
<evidence type="ECO:0000256" key="5">
    <source>
        <dbReference type="SAM" id="SignalP"/>
    </source>
</evidence>
<keyword evidence="3 5" id="KW-0732">Signal</keyword>
<dbReference type="InterPro" id="IPR008258">
    <property type="entry name" value="Transglycosylase_SLT_dom_1"/>
</dbReference>
<feature type="domain" description="Transglycosylase SLT" evidence="6">
    <location>
        <begin position="437"/>
        <end position="539"/>
    </location>
</feature>
<keyword evidence="8" id="KW-1185">Reference proteome</keyword>
<dbReference type="Gene3D" id="1.25.20.10">
    <property type="entry name" value="Bacterial muramidases"/>
    <property type="match status" value="1"/>
</dbReference>
<dbReference type="CDD" id="cd13401">
    <property type="entry name" value="Slt70-like"/>
    <property type="match status" value="1"/>
</dbReference>
<evidence type="ECO:0000313" key="8">
    <source>
        <dbReference type="Proteomes" id="UP001427805"/>
    </source>
</evidence>
<evidence type="ECO:0000313" key="7">
    <source>
        <dbReference type="EMBL" id="MEN3746891.1"/>
    </source>
</evidence>
<dbReference type="Gene3D" id="1.10.530.10">
    <property type="match status" value="1"/>
</dbReference>
<comment type="similarity">
    <text evidence="1">Belongs to the transglycosylase Slt family.</text>
</comment>
<organism evidence="7 8">
    <name type="scientific">Sphingomonas rustica</name>
    <dbReference type="NCBI Taxonomy" id="3103142"/>
    <lineage>
        <taxon>Bacteria</taxon>
        <taxon>Pseudomonadati</taxon>
        <taxon>Pseudomonadota</taxon>
        <taxon>Alphaproteobacteria</taxon>
        <taxon>Sphingomonadales</taxon>
        <taxon>Sphingomonadaceae</taxon>
        <taxon>Sphingomonas</taxon>
    </lineage>
</organism>
<name>A0ABV0B8I0_9SPHN</name>
<protein>
    <submittedName>
        <fullName evidence="7">Lytic transglycosylase domain-containing protein</fullName>
    </submittedName>
</protein>
<sequence length="621" mass="67035">MNLRIIMAATLAAAPMPALAEDLDVAPPAVPAASSSAIALAAPALSAEAAPPTSHGAEIDARDGIPDQLDAEQRRQYRSVFMAIRTGRWSEATAQLDAMPAGPLHAIARAEIFTAKNSPKAELSPLMALLASAPDLPQAAQISRMASTRGATALPQLPAVQRLIWFDAAPVRKRTRSVRSDSAATEVALAMQPFIKADDGVSAEALIDRFSPDLTDESRTEWLQKTAWIYYVAGDDGNARRVAEKAERGSGAWAAPASWITGLAAWRQKDCEGAGRAFETVAQRADDVELRSAGLYWASRADMACGRPDRVAGHLNGAAQYGETFYGLLARQSLGIDEKPFPGNRAIAADWRRLESRPNVRVAAALIEIGETDLADEVLRHQAKLGDAQDHAALTRLAGRMNLPQTQLWLSHNGPAGARPLIEARYPAPNWAPAGGWRVDRNLVYAHTLQESRFNASVRSAAGAMGLMQVRTGAAIDVGRRRGVTYAASDLTKPSVNMEIGQSYLEQLRDSSMTGGLLPKVIAAYNAGPNPVQAWNAGMRDNGDPLLYIESIPYWETRGYVMIVLRNYWMYELQEGRRSTSRGALVEGMWPRFPGLPGAPAIRMPGRQQASRISAGPNANR</sequence>
<feature type="chain" id="PRO_5045727807" evidence="5">
    <location>
        <begin position="21"/>
        <end position="621"/>
    </location>
</feature>
<reference evidence="7 8" key="1">
    <citation type="submission" date="2024-05" db="EMBL/GenBank/DDBJ databases">
        <title>Sphingomonas sp. HF-S3 16S ribosomal RNA gene Genome sequencing and assembly.</title>
        <authorList>
            <person name="Lee H."/>
        </authorList>
    </citation>
    <scope>NUCLEOTIDE SEQUENCE [LARGE SCALE GENOMIC DNA]</scope>
    <source>
        <strain evidence="7 8">HF-S3</strain>
    </source>
</reference>
<accession>A0ABV0B8I0</accession>
<dbReference type="SUPFAM" id="SSF53955">
    <property type="entry name" value="Lysozyme-like"/>
    <property type="match status" value="1"/>
</dbReference>
<evidence type="ECO:0000256" key="2">
    <source>
        <dbReference type="ARBA" id="ARBA00009387"/>
    </source>
</evidence>
<dbReference type="PANTHER" id="PTHR37423">
    <property type="entry name" value="SOLUBLE LYTIC MUREIN TRANSGLYCOSYLASE-RELATED"/>
    <property type="match status" value="1"/>
</dbReference>